<dbReference type="GO" id="GO:0006355">
    <property type="term" value="P:regulation of DNA-templated transcription"/>
    <property type="evidence" value="ECO:0007669"/>
    <property type="project" value="InterPro"/>
</dbReference>
<evidence type="ECO:0000256" key="2">
    <source>
        <dbReference type="ARBA" id="ARBA00012438"/>
    </source>
</evidence>
<dbReference type="Gene3D" id="3.30.565.10">
    <property type="entry name" value="Histidine kinase-like ATPase, C-terminal domain"/>
    <property type="match status" value="1"/>
</dbReference>
<dbReference type="CDD" id="cd00130">
    <property type="entry name" value="PAS"/>
    <property type="match status" value="2"/>
</dbReference>
<dbReference type="InterPro" id="IPR003661">
    <property type="entry name" value="HisK_dim/P_dom"/>
</dbReference>
<dbReference type="Gene3D" id="1.10.287.130">
    <property type="match status" value="1"/>
</dbReference>
<dbReference type="InterPro" id="IPR005467">
    <property type="entry name" value="His_kinase_dom"/>
</dbReference>
<dbReference type="FunFam" id="3.30.450.20:FF:000060">
    <property type="entry name" value="Sensor protein FixL"/>
    <property type="match status" value="1"/>
</dbReference>
<dbReference type="PROSITE" id="PS50109">
    <property type="entry name" value="HIS_KIN"/>
    <property type="match status" value="1"/>
</dbReference>
<dbReference type="GO" id="GO:0007234">
    <property type="term" value="P:osmosensory signaling via phosphorelay pathway"/>
    <property type="evidence" value="ECO:0007669"/>
    <property type="project" value="TreeGrafter"/>
</dbReference>
<dbReference type="Proteomes" id="UP000215767">
    <property type="component" value="Unassembled WGS sequence"/>
</dbReference>
<dbReference type="Pfam" id="PF00512">
    <property type="entry name" value="HisKA"/>
    <property type="match status" value="1"/>
</dbReference>
<evidence type="ECO:0000256" key="3">
    <source>
        <dbReference type="ARBA" id="ARBA00022553"/>
    </source>
</evidence>
<dbReference type="EC" id="2.7.13.3" evidence="2"/>
<evidence type="ECO:0000259" key="11">
    <source>
        <dbReference type="PROSITE" id="PS50109"/>
    </source>
</evidence>
<accession>A0A261UGJ2</accession>
<protein>
    <recommendedName>
        <fullName evidence="10">Sensor protein FixL</fullName>
        <ecNumber evidence="2">2.7.13.3</ecNumber>
    </recommendedName>
</protein>
<dbReference type="InterPro" id="IPR000014">
    <property type="entry name" value="PAS"/>
</dbReference>
<dbReference type="SMART" id="SM00387">
    <property type="entry name" value="HATPase_c"/>
    <property type="match status" value="1"/>
</dbReference>
<evidence type="ECO:0000256" key="9">
    <source>
        <dbReference type="ARBA" id="ARBA00059827"/>
    </source>
</evidence>
<dbReference type="Pfam" id="PF02518">
    <property type="entry name" value="HATPase_c"/>
    <property type="match status" value="1"/>
</dbReference>
<dbReference type="Gene3D" id="3.30.450.20">
    <property type="entry name" value="PAS domain"/>
    <property type="match status" value="2"/>
</dbReference>
<keyword evidence="8" id="KW-0472">Membrane</keyword>
<evidence type="ECO:0000256" key="8">
    <source>
        <dbReference type="ARBA" id="ARBA00023136"/>
    </source>
</evidence>
<dbReference type="OrthoDB" id="9808408at2"/>
<feature type="domain" description="PAC" evidence="13">
    <location>
        <begin position="83"/>
        <end position="134"/>
    </location>
</feature>
<dbReference type="SUPFAM" id="SSF47384">
    <property type="entry name" value="Homodimeric domain of signal transducing histidine kinase"/>
    <property type="match status" value="1"/>
</dbReference>
<evidence type="ECO:0000256" key="7">
    <source>
        <dbReference type="ARBA" id="ARBA00022840"/>
    </source>
</evidence>
<keyword evidence="15" id="KW-1185">Reference proteome</keyword>
<comment type="catalytic activity">
    <reaction evidence="1">
        <text>ATP + protein L-histidine = ADP + protein N-phospho-L-histidine.</text>
        <dbReference type="EC" id="2.7.13.3"/>
    </reaction>
</comment>
<feature type="domain" description="PAC" evidence="13">
    <location>
        <begin position="212"/>
        <end position="262"/>
    </location>
</feature>
<dbReference type="SMART" id="SM00086">
    <property type="entry name" value="PAC"/>
    <property type="match status" value="2"/>
</dbReference>
<dbReference type="GO" id="GO:0000155">
    <property type="term" value="F:phosphorelay sensor kinase activity"/>
    <property type="evidence" value="ECO:0007669"/>
    <property type="project" value="InterPro"/>
</dbReference>
<dbReference type="InterPro" id="IPR000700">
    <property type="entry name" value="PAS-assoc_C"/>
</dbReference>
<dbReference type="NCBIfam" id="TIGR00229">
    <property type="entry name" value="sensory_box"/>
    <property type="match status" value="2"/>
</dbReference>
<keyword evidence="3" id="KW-0597">Phosphoprotein</keyword>
<keyword evidence="6 14" id="KW-0418">Kinase</keyword>
<feature type="domain" description="PAS" evidence="12">
    <location>
        <begin position="135"/>
        <end position="205"/>
    </location>
</feature>
<dbReference type="SUPFAM" id="SSF55785">
    <property type="entry name" value="PYP-like sensor domain (PAS domain)"/>
    <property type="match status" value="2"/>
</dbReference>
<dbReference type="GO" id="GO:0030295">
    <property type="term" value="F:protein kinase activator activity"/>
    <property type="evidence" value="ECO:0007669"/>
    <property type="project" value="TreeGrafter"/>
</dbReference>
<gene>
    <name evidence="14" type="ORF">CAL28_15145</name>
</gene>
<dbReference type="AlphaFoldDB" id="A0A261UGJ2"/>
<evidence type="ECO:0000259" key="13">
    <source>
        <dbReference type="PROSITE" id="PS50113"/>
    </source>
</evidence>
<dbReference type="SMART" id="SM00091">
    <property type="entry name" value="PAS"/>
    <property type="match status" value="2"/>
</dbReference>
<dbReference type="GO" id="GO:0016020">
    <property type="term" value="C:membrane"/>
    <property type="evidence" value="ECO:0007669"/>
    <property type="project" value="UniProtKB-SubCell"/>
</dbReference>
<evidence type="ECO:0000256" key="4">
    <source>
        <dbReference type="ARBA" id="ARBA00022679"/>
    </source>
</evidence>
<dbReference type="PANTHER" id="PTHR42878">
    <property type="entry name" value="TWO-COMPONENT HISTIDINE KINASE"/>
    <property type="match status" value="1"/>
</dbReference>
<dbReference type="PROSITE" id="PS50112">
    <property type="entry name" value="PAS"/>
    <property type="match status" value="2"/>
</dbReference>
<sequence>MKDHILESQTMDWLIGSATEAIVIADTAHSIVLANAAAATLFGHPAAAIVGTAISVLLPDWPALDGTAGGQDPGPAKGEARAGVFELPARRHDGSAFPVEICVSPLTTHWGLRLWMVSIRDISSRKQAEQGLRDSEARLRAVFDTAVDAIITIDDRGRIERFNPAAVRIFGYTEAEVLGRNVSMLMPNPHRDMHDGYLGNYLRTGEKKIIGIGREVVGMRKDGSVFPMDLSVAEMNVAGRRMFTGMVRDITQRKLAEEQYAQLLREVTSANEELTNFAYIVSHDLKAPLRGIGSLANWLVADYADRLDDEGREHLRLLIGRVHRMSGLIDGILEYSRIGRIKEARVRVDLDVLVREIIDLLAPPDHIRITVERPLPVIVAERTRMQQLFQNLISNAINYMDKPQGTIRIGVEPAGGRWRFSVADNGPGIDPRHHERIFQLFQTLAPRDRVESTGVGLTLVKKILEMYGSDICVQSAVGAGATFLFTLPMTGGDTNINESGVNT</sequence>
<dbReference type="InterPro" id="IPR001610">
    <property type="entry name" value="PAC"/>
</dbReference>
<comment type="caution">
    <text evidence="14">The sequence shown here is derived from an EMBL/GenBank/DDBJ whole genome shotgun (WGS) entry which is preliminary data.</text>
</comment>
<dbReference type="EMBL" id="NEVS01000004">
    <property type="protein sequence ID" value="OZI60721.1"/>
    <property type="molecule type" value="Genomic_DNA"/>
</dbReference>
<dbReference type="SMART" id="SM00388">
    <property type="entry name" value="HisKA"/>
    <property type="match status" value="1"/>
</dbReference>
<dbReference type="InterPro" id="IPR036097">
    <property type="entry name" value="HisK_dim/P_sf"/>
</dbReference>
<evidence type="ECO:0000256" key="6">
    <source>
        <dbReference type="ARBA" id="ARBA00022777"/>
    </source>
</evidence>
<dbReference type="SUPFAM" id="SSF55874">
    <property type="entry name" value="ATPase domain of HSP90 chaperone/DNA topoisomerase II/histidine kinase"/>
    <property type="match status" value="1"/>
</dbReference>
<evidence type="ECO:0000259" key="12">
    <source>
        <dbReference type="PROSITE" id="PS50112"/>
    </source>
</evidence>
<keyword evidence="4" id="KW-0808">Transferase</keyword>
<dbReference type="InterPro" id="IPR050351">
    <property type="entry name" value="BphY/WalK/GraS-like"/>
</dbReference>
<dbReference type="GO" id="GO:0005524">
    <property type="term" value="F:ATP binding"/>
    <property type="evidence" value="ECO:0007669"/>
    <property type="project" value="UniProtKB-KW"/>
</dbReference>
<dbReference type="InterPro" id="IPR035965">
    <property type="entry name" value="PAS-like_dom_sf"/>
</dbReference>
<reference evidence="15" key="1">
    <citation type="submission" date="2017-05" db="EMBL/GenBank/DDBJ databases">
        <title>Complete and WGS of Bordetella genogroups.</title>
        <authorList>
            <person name="Spilker T."/>
            <person name="Lipuma J."/>
        </authorList>
    </citation>
    <scope>NUCLEOTIDE SEQUENCE [LARGE SCALE GENOMIC DNA]</scope>
    <source>
        <strain evidence="15">AU8856</strain>
    </source>
</reference>
<dbReference type="InterPro" id="IPR036890">
    <property type="entry name" value="HATPase_C_sf"/>
</dbReference>
<feature type="domain" description="PAS" evidence="12">
    <location>
        <begin position="7"/>
        <end position="60"/>
    </location>
</feature>
<dbReference type="PANTHER" id="PTHR42878:SF15">
    <property type="entry name" value="BACTERIOPHYTOCHROME"/>
    <property type="match status" value="1"/>
</dbReference>
<organism evidence="14 15">
    <name type="scientific">Bordetella genomosp. 11</name>
    <dbReference type="NCBI Taxonomy" id="1416808"/>
    <lineage>
        <taxon>Bacteria</taxon>
        <taxon>Pseudomonadati</taxon>
        <taxon>Pseudomonadota</taxon>
        <taxon>Betaproteobacteria</taxon>
        <taxon>Burkholderiales</taxon>
        <taxon>Alcaligenaceae</taxon>
        <taxon>Bordetella</taxon>
    </lineage>
</organism>
<dbReference type="RefSeq" id="WP_094842127.1">
    <property type="nucleotide sequence ID" value="NZ_NEVS01000004.1"/>
</dbReference>
<dbReference type="InterPro" id="IPR003594">
    <property type="entry name" value="HATPase_dom"/>
</dbReference>
<dbReference type="CDD" id="cd00082">
    <property type="entry name" value="HisKA"/>
    <property type="match status" value="1"/>
</dbReference>
<comment type="function">
    <text evidence="9">Putative oxygen sensor; modulates the activity of FixJ, a transcriptional activator of nitrogen fixation fixK gene. FixL probably acts as a kinase that phosphorylates FixJ.</text>
</comment>
<dbReference type="InterPro" id="IPR004358">
    <property type="entry name" value="Sig_transdc_His_kin-like_C"/>
</dbReference>
<feature type="domain" description="Histidine kinase" evidence="11">
    <location>
        <begin position="280"/>
        <end position="491"/>
    </location>
</feature>
<evidence type="ECO:0000313" key="14">
    <source>
        <dbReference type="EMBL" id="OZI60721.1"/>
    </source>
</evidence>
<dbReference type="InterPro" id="IPR013767">
    <property type="entry name" value="PAS_fold"/>
</dbReference>
<dbReference type="Pfam" id="PF13426">
    <property type="entry name" value="PAS_9"/>
    <property type="match status" value="1"/>
</dbReference>
<dbReference type="GO" id="GO:0000156">
    <property type="term" value="F:phosphorelay response regulator activity"/>
    <property type="evidence" value="ECO:0007669"/>
    <property type="project" value="TreeGrafter"/>
</dbReference>
<evidence type="ECO:0000256" key="5">
    <source>
        <dbReference type="ARBA" id="ARBA00022741"/>
    </source>
</evidence>
<evidence type="ECO:0000313" key="15">
    <source>
        <dbReference type="Proteomes" id="UP000215767"/>
    </source>
</evidence>
<dbReference type="Pfam" id="PF00989">
    <property type="entry name" value="PAS"/>
    <property type="match status" value="1"/>
</dbReference>
<proteinExistence type="predicted"/>
<name>A0A261UGJ2_9BORD</name>
<dbReference type="PROSITE" id="PS50113">
    <property type="entry name" value="PAC"/>
    <property type="match status" value="2"/>
</dbReference>
<keyword evidence="7" id="KW-0067">ATP-binding</keyword>
<keyword evidence="5" id="KW-0547">Nucleotide-binding</keyword>
<evidence type="ECO:0000256" key="10">
    <source>
        <dbReference type="ARBA" id="ARBA00070616"/>
    </source>
</evidence>
<dbReference type="PRINTS" id="PR00344">
    <property type="entry name" value="BCTRLSENSOR"/>
</dbReference>
<evidence type="ECO:0000256" key="1">
    <source>
        <dbReference type="ARBA" id="ARBA00000085"/>
    </source>
</evidence>